<dbReference type="Proteomes" id="UP000307999">
    <property type="component" value="Unassembled WGS sequence"/>
</dbReference>
<dbReference type="AlphaFoldDB" id="A0A4V5NUB6"/>
<evidence type="ECO:0000313" key="2">
    <source>
        <dbReference type="Proteomes" id="UP000307999"/>
    </source>
</evidence>
<organism evidence="1 2">
    <name type="scientific">Thalassotalea mangrovi</name>
    <dbReference type="NCBI Taxonomy" id="2572245"/>
    <lineage>
        <taxon>Bacteria</taxon>
        <taxon>Pseudomonadati</taxon>
        <taxon>Pseudomonadota</taxon>
        <taxon>Gammaproteobacteria</taxon>
        <taxon>Alteromonadales</taxon>
        <taxon>Colwelliaceae</taxon>
        <taxon>Thalassotalea</taxon>
    </lineage>
</organism>
<reference evidence="1 2" key="1">
    <citation type="submission" date="2019-04" db="EMBL/GenBank/DDBJ databases">
        <title>Thalassotalea guangxiensis sp. nov., isolated from sediment of the coastal wetland.</title>
        <authorList>
            <person name="Zheng S."/>
            <person name="Zhang D."/>
        </authorList>
    </citation>
    <scope>NUCLEOTIDE SEQUENCE [LARGE SCALE GENOMIC DNA]</scope>
    <source>
        <strain evidence="1 2">ZS-4</strain>
    </source>
</reference>
<gene>
    <name evidence="1" type="ORF">E8M12_06955</name>
</gene>
<accession>A0A4V5NUB6</accession>
<evidence type="ECO:0000313" key="1">
    <source>
        <dbReference type="EMBL" id="TKB45782.1"/>
    </source>
</evidence>
<dbReference type="EMBL" id="SWDB01000013">
    <property type="protein sequence ID" value="TKB45782.1"/>
    <property type="molecule type" value="Genomic_DNA"/>
</dbReference>
<keyword evidence="2" id="KW-1185">Reference proteome</keyword>
<name>A0A4V5NUB6_9GAMM</name>
<proteinExistence type="predicted"/>
<protein>
    <submittedName>
        <fullName evidence="1">Uncharacterized protein</fullName>
    </submittedName>
</protein>
<comment type="caution">
    <text evidence="1">The sequence shown here is derived from an EMBL/GenBank/DDBJ whole genome shotgun (WGS) entry which is preliminary data.</text>
</comment>
<dbReference type="RefSeq" id="WP_136735379.1">
    <property type="nucleotide sequence ID" value="NZ_SWDB01000013.1"/>
</dbReference>
<sequence>MDDFINQALIHNSTDYSDKKSVYKANRAADKMREIAKSVCCEEEVKKFIESLNHPVAGKWIAFTFADNPILTSSQKAKCVKKIRTIASGNDADAIGAEMWLSERGL</sequence>
<dbReference type="OrthoDB" id="9917680at2"/>